<dbReference type="EMBL" id="CP000626">
    <property type="protein sequence ID" value="ABQ18490.1"/>
    <property type="molecule type" value="Genomic_DNA"/>
</dbReference>
<dbReference type="KEGG" id="vco:VC0395_1073"/>
<proteinExistence type="predicted"/>
<evidence type="ECO:0000313" key="2">
    <source>
        <dbReference type="EMBL" id="ABQ18490.1"/>
    </source>
</evidence>
<feature type="compositionally biased region" description="Low complexity" evidence="1">
    <location>
        <begin position="9"/>
        <end position="19"/>
    </location>
</feature>
<reference evidence="2 3" key="1">
    <citation type="submission" date="2007-03" db="EMBL/GenBank/DDBJ databases">
        <authorList>
            <person name="Heidelberg J."/>
        </authorList>
    </citation>
    <scope>NUCLEOTIDE SEQUENCE [LARGE SCALE GENOMIC DNA]</scope>
    <source>
        <strain evidence="3">ATCC 39541 / Classical Ogawa 395 / O395</strain>
    </source>
</reference>
<protein>
    <submittedName>
        <fullName evidence="2">Uncharacterized protein</fullName>
    </submittedName>
</protein>
<dbReference type="RefSeq" id="WP_001272765.1">
    <property type="nucleotide sequence ID" value="NC_009456.1"/>
</dbReference>
<sequence length="144" mass="16365">MSAIAETRQQVQRNKQQMQTAEHSEAVNLPQYHAPRSRAEVDAYLATLPHVPAAHSIAMAHALFESSYKRNKVRKAYNALTLKQRAMCCIAGDLDPRIANVTFDQLNDIERQKVRRGLEEMNKVTKRFECEVGNVSQLKAPDFL</sequence>
<dbReference type="OrthoDB" id="5918813at2"/>
<name>A0A0H3ACW2_VIBC3</name>
<evidence type="ECO:0000256" key="1">
    <source>
        <dbReference type="SAM" id="MobiDB-lite"/>
    </source>
</evidence>
<feature type="region of interest" description="Disordered" evidence="1">
    <location>
        <begin position="1"/>
        <end position="33"/>
    </location>
</feature>
<accession>A0A0H3ACW2</accession>
<dbReference type="eggNOG" id="ENOG5032088">
    <property type="taxonomic scope" value="Bacteria"/>
</dbReference>
<dbReference type="AlphaFoldDB" id="A0A0H3ACW2"/>
<dbReference type="Proteomes" id="UP000000249">
    <property type="component" value="Chromosome 2"/>
</dbReference>
<dbReference type="PATRIC" id="fig|345073.21.peg.2954"/>
<organism evidence="2 3">
    <name type="scientific">Vibrio cholerae serotype O1 (strain ATCC 39541 / Classical Ogawa 395 / O395)</name>
    <dbReference type="NCBI Taxonomy" id="345073"/>
    <lineage>
        <taxon>Bacteria</taxon>
        <taxon>Pseudomonadati</taxon>
        <taxon>Pseudomonadota</taxon>
        <taxon>Gammaproteobacteria</taxon>
        <taxon>Vibrionales</taxon>
        <taxon>Vibrionaceae</taxon>
        <taxon>Vibrio</taxon>
    </lineage>
</organism>
<gene>
    <name evidence="2" type="ordered locus">VC0395_1073</name>
</gene>
<dbReference type="KEGG" id="vcr:VC395_A0195"/>
<evidence type="ECO:0000313" key="3">
    <source>
        <dbReference type="Proteomes" id="UP000000249"/>
    </source>
</evidence>